<dbReference type="AlphaFoldDB" id="X8CB62"/>
<accession>X8CB62</accession>
<feature type="compositionally biased region" description="Low complexity" evidence="1">
    <location>
        <begin position="54"/>
        <end position="64"/>
    </location>
</feature>
<evidence type="ECO:0000313" key="3">
    <source>
        <dbReference type="Proteomes" id="UP000020825"/>
    </source>
</evidence>
<proteinExistence type="predicted"/>
<dbReference type="EMBL" id="JAOG01000003">
    <property type="protein sequence ID" value="EUA53036.1"/>
    <property type="molecule type" value="Genomic_DNA"/>
</dbReference>
<comment type="caution">
    <text evidence="2">The sequence shown here is derived from an EMBL/GenBank/DDBJ whole genome shotgun (WGS) entry which is preliminary data.</text>
</comment>
<protein>
    <submittedName>
        <fullName evidence="2">Putative conserved alanine and proline rich protein</fullName>
    </submittedName>
</protein>
<organism evidence="2 3">
    <name type="scientific">Mycobacterium intracellulare 1956</name>
    <dbReference type="NCBI Taxonomy" id="1299331"/>
    <lineage>
        <taxon>Bacteria</taxon>
        <taxon>Bacillati</taxon>
        <taxon>Actinomycetota</taxon>
        <taxon>Actinomycetes</taxon>
        <taxon>Mycobacteriales</taxon>
        <taxon>Mycobacteriaceae</taxon>
        <taxon>Mycobacterium</taxon>
        <taxon>Mycobacterium avium complex (MAC)</taxon>
    </lineage>
</organism>
<evidence type="ECO:0000313" key="2">
    <source>
        <dbReference type="EMBL" id="EUA53036.1"/>
    </source>
</evidence>
<reference evidence="2 3" key="1">
    <citation type="submission" date="2013-12" db="EMBL/GenBank/DDBJ databases">
        <authorList>
            <person name="Zelazny A."/>
            <person name="Olivier K."/>
            <person name="Holland S."/>
            <person name="Lenaerts A."/>
            <person name="Ordway D."/>
            <person name="DeGroote M.A."/>
            <person name="Parker T."/>
            <person name="Sizemore C."/>
            <person name="Tallon L.J."/>
            <person name="Sadzewicz L.K."/>
            <person name="Sengamalay N."/>
            <person name="Fraser C.M."/>
            <person name="Hine E."/>
            <person name="Shefchek K.A."/>
            <person name="Das S.P."/>
            <person name="Tettelin H."/>
        </authorList>
    </citation>
    <scope>NUCLEOTIDE SEQUENCE [LARGE SCALE GENOMIC DNA]</scope>
    <source>
        <strain evidence="2 3">1956</strain>
    </source>
</reference>
<sequence>MRQQVIPYVDNDIRNDWLAAMRSASDGVQTSYAMVIDRAAAAPAARFEFPVISGGRRSGAARPAGGRRVRTAGGRLRGDGGGRGAGAGRPPAGPAGAGRGLG</sequence>
<feature type="region of interest" description="Disordered" evidence="1">
    <location>
        <begin position="54"/>
        <end position="102"/>
    </location>
</feature>
<evidence type="ECO:0000256" key="1">
    <source>
        <dbReference type="SAM" id="MobiDB-lite"/>
    </source>
</evidence>
<dbReference type="PATRIC" id="fig|1299331.3.peg.4562"/>
<name>X8CB62_MYCIT</name>
<dbReference type="Proteomes" id="UP000020825">
    <property type="component" value="Unassembled WGS sequence"/>
</dbReference>
<gene>
    <name evidence="2" type="ORF">I550_4668</name>
</gene>